<keyword evidence="4" id="KW-0328">Glycosyltransferase</keyword>
<dbReference type="Pfam" id="PF22997">
    <property type="entry name" value="CHS4"/>
    <property type="match status" value="1"/>
</dbReference>
<accession>A0ABP9XNX0</accession>
<dbReference type="InterPro" id="IPR054295">
    <property type="entry name" value="CHS4-like_dom"/>
</dbReference>
<feature type="compositionally biased region" description="Polar residues" evidence="12">
    <location>
        <begin position="10"/>
        <end position="31"/>
    </location>
</feature>
<feature type="transmembrane region" description="Helical" evidence="13">
    <location>
        <begin position="426"/>
        <end position="453"/>
    </location>
</feature>
<sequence>MNPKEKVKSYQPSLSRGFSSASLTEEGTMSSDAEAFITQPVKRGKSLVRPERERIDPNHRQYHYHQAASQAPNDSVQPSRTGNLPRTLSRRGTTNLRRGKSVLGREEKGTTEEEFEYQQQNDKKTWSSKIPGPWMSYCYIITCCVPPQLLSCAGIPRGQAQSAWREKIGLVGVIAVIMGFVGFLTFGFTAASCPIQAVAVHGNEVTPGYLVIKGWAYMLADWKGHPSSNGSINVLYPPIDGAGMDASLLFPTYTSACDNVFLPLQGQQPNYFPCQLFNPNITVAPDPSQYSNKTNCHTSSAALEMFESFRINGVPKPDGGYNKAARVYYDYEDVNATSHLMLYNNNVLNLGLLQSLPKEYFQVAPGGLVDRIINDPTAFGGKDLTYVIKSKTGTDLSWEAEAECLAQTIRVGQIDTISVGCMFSEVVLYISLIVILGVIVSKFVLAVIFGWFLSWKLGNFKEENSYSARMKREEQIENWAQNINDNGPTAAIPQPPVQDKPAKRRTYLPKTSRFTPLEYGSTRFDFDKSPMPAWKTNGSRPNSFMSSSTPSFLNTPINRGSTASIPNNFLTPAISSFSWDGRSTDSGSVSYNGNGPNGMGPPCPYAISPYAVPQPALDYMPFNYPLAHTICLVTCYSEGEEGIRITLDSICVSDYPKSHTLLLVICDGLITGSGESRSTPDVCVGMMRDLIVPADQVQAQPYVAIADGSKRNNCAKVYAGFYKFNDDTVPVEQQSRVPMITIVKCGGPEEKDAAKPGNRGKRDSQVVLMQFLQKVMFDERMTMMEYEFFNAIWRITGVPADNFEICLMVDADTKLYPDALSRLISAAVKDPEISGLCGETKIANKTDSWVSMIQVFEYYISHHQSKAFESIFGGVTCLPGCFCMYRIKAPKGPNGYWVPILANPDIVEHYSENVVDTLHRKNLLLLGEDRYLSTLMLRTFPHRKMMFVPQAVCKTVVPDTFKVLLSQRRRWINSTIHNLFELILVNDLCGTFCFSMQFVVFMELVGTLALPAAISFTIYLIIIAIMGKPAVLPLILLALILGLPAVLIVMTSRKVVYIGWMLIYLVSLPIWSFVLPMYAYWHFDDFSWGDTRKVEGAAKDTGHGDGDGEFDSSVITMKKWSEYEIERRTKLAQANNLPTPRFAERNLGVEVFRNDAPPISKRYSELSNESGNVPLTQMDYGVANHTTHTHSYQVRGESSSPLGILPVTNMPKGHNGFEIDEILKANKDLEQDTSVENHELGWIQQSTHDSNWADPAPHHSHAKHDGDEDDEDIKHEHSIKPDTFKKDNTDDRNNNKNNNDDDDIKSIASLRWMIQIHLVERAAGVSLADYIDHVEYILHESFETPRIGCGYTTMVVIFEEPYILQQEGWGEFDLGIVFHFKSKDIPPQTIMFDLNFSKPKYFQIGKLEVQEDNRKRSISSSSDVSSTIISMAGTPPDDDVFSLFGFLANQNEHHGRSAKQQITSCNTFNRNKQSRSTSQSISSGNNNVAPKKTYVSILAKRLESLNDQDLGNVYNIMLQYDRRNMSIVETKDQVIMDLYSLGAPLLTKLWELTSDLEAKNGSLINMS</sequence>
<dbReference type="InterPro" id="IPR055129">
    <property type="entry name" value="YEATS_dom"/>
</dbReference>
<keyword evidence="8 13" id="KW-0472">Membrane</keyword>
<proteinExistence type="predicted"/>
<feature type="transmembrane region" description="Helical" evidence="13">
    <location>
        <begin position="1031"/>
        <end position="1050"/>
    </location>
</feature>
<feature type="domain" description="YEATS" evidence="14">
    <location>
        <begin position="1269"/>
        <end position="1423"/>
    </location>
</feature>
<dbReference type="PANTHER" id="PTHR22914">
    <property type="entry name" value="CHITIN SYNTHASE"/>
    <property type="match status" value="1"/>
</dbReference>
<feature type="region of interest" description="Disordered" evidence="12">
    <location>
        <begin position="64"/>
        <end position="121"/>
    </location>
</feature>
<keyword evidence="16" id="KW-1185">Reference proteome</keyword>
<dbReference type="Pfam" id="PF03142">
    <property type="entry name" value="Chitin_synth_2"/>
    <property type="match status" value="1"/>
</dbReference>
<keyword evidence="9" id="KW-0325">Glycoprotein</keyword>
<feature type="region of interest" description="Disordered" evidence="12">
    <location>
        <begin position="1"/>
        <end position="51"/>
    </location>
</feature>
<evidence type="ECO:0000256" key="9">
    <source>
        <dbReference type="ARBA" id="ARBA00023180"/>
    </source>
</evidence>
<name>A0ABP9XNX0_9FUNG</name>
<evidence type="ECO:0000256" key="8">
    <source>
        <dbReference type="ARBA" id="ARBA00023136"/>
    </source>
</evidence>
<feature type="transmembrane region" description="Helical" evidence="13">
    <location>
        <begin position="1062"/>
        <end position="1081"/>
    </location>
</feature>
<feature type="compositionally biased region" description="Polar residues" evidence="12">
    <location>
        <begin position="67"/>
        <end position="96"/>
    </location>
</feature>
<keyword evidence="7 13" id="KW-1133">Transmembrane helix</keyword>
<feature type="transmembrane region" description="Helical" evidence="13">
    <location>
        <begin position="1004"/>
        <end position="1025"/>
    </location>
</feature>
<protein>
    <recommendedName>
        <fullName evidence="2">chitin synthase</fullName>
        <ecNumber evidence="2">2.4.1.16</ecNumber>
    </recommendedName>
</protein>
<evidence type="ECO:0000256" key="3">
    <source>
        <dbReference type="ARBA" id="ARBA00022475"/>
    </source>
</evidence>
<comment type="subcellular location">
    <subcellularLocation>
        <location evidence="1">Cell membrane</location>
        <topology evidence="1">Multi-pass membrane protein</topology>
    </subcellularLocation>
    <subcellularLocation>
        <location evidence="11">Nucleus</location>
    </subcellularLocation>
</comment>
<dbReference type="PROSITE" id="PS51037">
    <property type="entry name" value="YEATS"/>
    <property type="match status" value="1"/>
</dbReference>
<evidence type="ECO:0000256" key="10">
    <source>
        <dbReference type="ARBA" id="ARBA00023242"/>
    </source>
</evidence>
<keyword evidence="10 11" id="KW-0539">Nucleus</keyword>
<keyword evidence="5" id="KW-0808">Transferase</keyword>
<keyword evidence="6 13" id="KW-0812">Transmembrane</keyword>
<dbReference type="CDD" id="cd04190">
    <property type="entry name" value="Chitin_synth_C"/>
    <property type="match status" value="1"/>
</dbReference>
<dbReference type="InterPro" id="IPR029044">
    <property type="entry name" value="Nucleotide-diphossugar_trans"/>
</dbReference>
<feature type="region of interest" description="Disordered" evidence="12">
    <location>
        <begin position="1248"/>
        <end position="1302"/>
    </location>
</feature>
<dbReference type="InterPro" id="IPR004835">
    <property type="entry name" value="Chitin_synth"/>
</dbReference>
<dbReference type="EC" id="2.4.1.16" evidence="2"/>
<evidence type="ECO:0000256" key="12">
    <source>
        <dbReference type="SAM" id="MobiDB-lite"/>
    </source>
</evidence>
<organism evidence="15 16">
    <name type="scientific">Helicostylum pulchrum</name>
    <dbReference type="NCBI Taxonomy" id="562976"/>
    <lineage>
        <taxon>Eukaryota</taxon>
        <taxon>Fungi</taxon>
        <taxon>Fungi incertae sedis</taxon>
        <taxon>Mucoromycota</taxon>
        <taxon>Mucoromycotina</taxon>
        <taxon>Mucoromycetes</taxon>
        <taxon>Mucorales</taxon>
        <taxon>Mucorineae</taxon>
        <taxon>Mucoraceae</taxon>
        <taxon>Helicostylum</taxon>
    </lineage>
</organism>
<feature type="compositionally biased region" description="Basic and acidic residues" evidence="12">
    <location>
        <begin position="1272"/>
        <end position="1294"/>
    </location>
</feature>
<evidence type="ECO:0000256" key="11">
    <source>
        <dbReference type="PROSITE-ProRule" id="PRU00376"/>
    </source>
</evidence>
<evidence type="ECO:0000256" key="4">
    <source>
        <dbReference type="ARBA" id="ARBA00022676"/>
    </source>
</evidence>
<evidence type="ECO:0000256" key="5">
    <source>
        <dbReference type="ARBA" id="ARBA00022679"/>
    </source>
</evidence>
<keyword evidence="3" id="KW-1003">Cell membrane</keyword>
<dbReference type="Gene3D" id="2.60.40.1970">
    <property type="entry name" value="YEATS domain"/>
    <property type="match status" value="1"/>
</dbReference>
<evidence type="ECO:0000256" key="2">
    <source>
        <dbReference type="ARBA" id="ARBA00012543"/>
    </source>
</evidence>
<reference evidence="15 16" key="1">
    <citation type="submission" date="2024-04" db="EMBL/GenBank/DDBJ databases">
        <title>genome sequences of Mucor flavus KT1a and Helicostylum pulchrum KT1b strains isolation_sourced from the surface of a dry-aged beef.</title>
        <authorList>
            <person name="Toyotome T."/>
            <person name="Hosono M."/>
            <person name="Torimaru M."/>
            <person name="Fukuda K."/>
            <person name="Mikami N."/>
        </authorList>
    </citation>
    <scope>NUCLEOTIDE SEQUENCE [LARGE SCALE GENOMIC DNA]</scope>
    <source>
        <strain evidence="15 16">KT1b</strain>
    </source>
</reference>
<dbReference type="SUPFAM" id="SSF53448">
    <property type="entry name" value="Nucleotide-diphospho-sugar transferases"/>
    <property type="match status" value="1"/>
</dbReference>
<dbReference type="Proteomes" id="UP001476247">
    <property type="component" value="Unassembled WGS sequence"/>
</dbReference>
<dbReference type="InterPro" id="IPR038704">
    <property type="entry name" value="YEAST_sf"/>
</dbReference>
<evidence type="ECO:0000256" key="13">
    <source>
        <dbReference type="SAM" id="Phobius"/>
    </source>
</evidence>
<comment type="caution">
    <text evidence="15">The sequence shown here is derived from an EMBL/GenBank/DDBJ whole genome shotgun (WGS) entry which is preliminary data.</text>
</comment>
<dbReference type="EMBL" id="BAABUJ010000005">
    <property type="protein sequence ID" value="GAA5795833.1"/>
    <property type="molecule type" value="Genomic_DNA"/>
</dbReference>
<evidence type="ECO:0000256" key="6">
    <source>
        <dbReference type="ARBA" id="ARBA00022692"/>
    </source>
</evidence>
<evidence type="ECO:0000313" key="16">
    <source>
        <dbReference type="Proteomes" id="UP001476247"/>
    </source>
</evidence>
<evidence type="ECO:0000259" key="14">
    <source>
        <dbReference type="PROSITE" id="PS51037"/>
    </source>
</evidence>
<evidence type="ECO:0000256" key="7">
    <source>
        <dbReference type="ARBA" id="ARBA00022989"/>
    </source>
</evidence>
<evidence type="ECO:0000313" key="15">
    <source>
        <dbReference type="EMBL" id="GAA5795833.1"/>
    </source>
</evidence>
<gene>
    <name evidence="15" type="ORF">HPULCUR_001195</name>
</gene>
<dbReference type="PANTHER" id="PTHR22914:SF16">
    <property type="entry name" value="CHITIN SYNTHASE 3"/>
    <property type="match status" value="1"/>
</dbReference>
<feature type="transmembrane region" description="Helical" evidence="13">
    <location>
        <begin position="168"/>
        <end position="188"/>
    </location>
</feature>
<dbReference type="Pfam" id="PF03366">
    <property type="entry name" value="YEATS"/>
    <property type="match status" value="1"/>
</dbReference>
<evidence type="ECO:0000256" key="1">
    <source>
        <dbReference type="ARBA" id="ARBA00004651"/>
    </source>
</evidence>